<feature type="non-terminal residue" evidence="10">
    <location>
        <position position="1"/>
    </location>
</feature>
<keyword evidence="4 8" id="KW-0418">Kinase</keyword>
<dbReference type="SUPFAM" id="SSF53613">
    <property type="entry name" value="Ribokinase-like"/>
    <property type="match status" value="1"/>
</dbReference>
<comment type="function">
    <text evidence="5">May play an important role in maintaining the flux of carbon towards starch formation.</text>
</comment>
<protein>
    <recommendedName>
        <fullName evidence="6">fructokinase</fullName>
        <ecNumber evidence="6">2.7.1.4</ecNumber>
    </recommendedName>
</protein>
<evidence type="ECO:0000256" key="1">
    <source>
        <dbReference type="ARBA" id="ARBA00004727"/>
    </source>
</evidence>
<dbReference type="EMBL" id="JAYDYQ010001088">
    <property type="protein sequence ID" value="KAK4489492.1"/>
    <property type="molecule type" value="Genomic_DNA"/>
</dbReference>
<evidence type="ECO:0000313" key="11">
    <source>
        <dbReference type="Proteomes" id="UP001291926"/>
    </source>
</evidence>
<evidence type="ECO:0000256" key="2">
    <source>
        <dbReference type="ARBA" id="ARBA00010688"/>
    </source>
</evidence>
<dbReference type="InterPro" id="IPR002173">
    <property type="entry name" value="Carboh/pur_kinase_PfkB_CS"/>
</dbReference>
<dbReference type="CDD" id="cd01167">
    <property type="entry name" value="bac_FRK"/>
    <property type="match status" value="1"/>
</dbReference>
<sequence>VTPSFLDNFGKNHKKNGVYVNERTEAMHAEMERLRNEANETGSLLFEREIMVKALGPWSGYERGDLNNLSLNGNGGSSNKSPLVVCFGEMLIDFVPTVNGVSLAEAPSFKKAPGGAPANVAVCLAKLGGSSAFIGKVGEDEFGFMLANILKENKVNNSGVRFDPCARTALAFVTLREDGEREFLFFRNPSADMLFKESELDVNLVKKAAIFHYGSISLIEEPCRSTHLAAMEIAKKAGSLLSYDPNLRLPLWPSEDAARTEIMSIWNQADIIKISEDEISFLTKGDDPYDDNVVMTKLFHPNLRLLLVSEGKAGCRYYTKQFKGRVSGVKVKPVDTTGAGDAFVGAILYRLASDLNLFQDENRLREALFFANACGALTVTEKGAIPALPTKEALEKFMAEETKNE</sequence>
<evidence type="ECO:0000256" key="8">
    <source>
        <dbReference type="RuleBase" id="RU003704"/>
    </source>
</evidence>
<evidence type="ECO:0000256" key="5">
    <source>
        <dbReference type="ARBA" id="ARBA00037195"/>
    </source>
</evidence>
<comment type="pathway">
    <text evidence="1">Glycan biosynthesis; starch biosynthesis.</text>
</comment>
<evidence type="ECO:0000256" key="6">
    <source>
        <dbReference type="ARBA" id="ARBA00038887"/>
    </source>
</evidence>
<evidence type="ECO:0000256" key="3">
    <source>
        <dbReference type="ARBA" id="ARBA00022679"/>
    </source>
</evidence>
<reference evidence="10 11" key="1">
    <citation type="journal article" date="2023" name="bioRxiv">
        <title>Genome report: Whole genome sequence and annotation of Penstemon davidsonii.</title>
        <authorList>
            <person name="Ostevik K.L."/>
            <person name="Alabady M."/>
            <person name="Zhang M."/>
            <person name="Rausher M.D."/>
        </authorList>
    </citation>
    <scope>NUCLEOTIDE SEQUENCE [LARGE SCALE GENOMIC DNA]</scope>
    <source>
        <strain evidence="10">DNT005</strain>
        <tissue evidence="10">Whole leaf</tissue>
    </source>
</reference>
<dbReference type="PRINTS" id="PR00990">
    <property type="entry name" value="RIBOKINASE"/>
</dbReference>
<comment type="caution">
    <text evidence="10">The sequence shown here is derived from an EMBL/GenBank/DDBJ whole genome shotgun (WGS) entry which is preliminary data.</text>
</comment>
<dbReference type="InterPro" id="IPR002139">
    <property type="entry name" value="Ribo/fructo_kinase"/>
</dbReference>
<dbReference type="Pfam" id="PF00294">
    <property type="entry name" value="PfkB"/>
    <property type="match status" value="1"/>
</dbReference>
<dbReference type="InterPro" id="IPR050306">
    <property type="entry name" value="PfkB_Carbo_kinase"/>
</dbReference>
<evidence type="ECO:0000259" key="9">
    <source>
        <dbReference type="Pfam" id="PF00294"/>
    </source>
</evidence>
<keyword evidence="11" id="KW-1185">Reference proteome</keyword>
<dbReference type="InterPro" id="IPR011611">
    <property type="entry name" value="PfkB_dom"/>
</dbReference>
<evidence type="ECO:0000256" key="4">
    <source>
        <dbReference type="ARBA" id="ARBA00022777"/>
    </source>
</evidence>
<gene>
    <name evidence="10" type="ORF">RD792_005301</name>
</gene>
<name>A0ABR0DJU3_9LAMI</name>
<proteinExistence type="inferred from homology"/>
<feature type="domain" description="Carbohydrate kinase PfkB" evidence="9">
    <location>
        <begin position="83"/>
        <end position="390"/>
    </location>
</feature>
<dbReference type="PANTHER" id="PTHR43085:SF7">
    <property type="entry name" value="FRUCTOKINASE-7-RELATED"/>
    <property type="match status" value="1"/>
</dbReference>
<dbReference type="InterPro" id="IPR029056">
    <property type="entry name" value="Ribokinase-like"/>
</dbReference>
<dbReference type="Proteomes" id="UP001291926">
    <property type="component" value="Unassembled WGS sequence"/>
</dbReference>
<evidence type="ECO:0000256" key="7">
    <source>
        <dbReference type="ARBA" id="ARBA00048451"/>
    </source>
</evidence>
<dbReference type="EC" id="2.7.1.4" evidence="6"/>
<comment type="catalytic activity">
    <reaction evidence="7">
        <text>D-fructose + ATP = D-fructose 6-phosphate + ADP + H(+)</text>
        <dbReference type="Rhea" id="RHEA:16125"/>
        <dbReference type="ChEBI" id="CHEBI:15378"/>
        <dbReference type="ChEBI" id="CHEBI:30616"/>
        <dbReference type="ChEBI" id="CHEBI:37721"/>
        <dbReference type="ChEBI" id="CHEBI:61527"/>
        <dbReference type="ChEBI" id="CHEBI:456216"/>
        <dbReference type="EC" id="2.7.1.4"/>
    </reaction>
</comment>
<dbReference type="PROSITE" id="PS00584">
    <property type="entry name" value="PFKB_KINASES_2"/>
    <property type="match status" value="1"/>
</dbReference>
<evidence type="ECO:0000313" key="10">
    <source>
        <dbReference type="EMBL" id="KAK4489492.1"/>
    </source>
</evidence>
<comment type="similarity">
    <text evidence="2 8">Belongs to the carbohydrate kinase PfkB family.</text>
</comment>
<accession>A0ABR0DJU3</accession>
<keyword evidence="3 8" id="KW-0808">Transferase</keyword>
<dbReference type="PROSITE" id="PS00583">
    <property type="entry name" value="PFKB_KINASES_1"/>
    <property type="match status" value="1"/>
</dbReference>
<dbReference type="PANTHER" id="PTHR43085">
    <property type="entry name" value="HEXOKINASE FAMILY MEMBER"/>
    <property type="match status" value="1"/>
</dbReference>
<dbReference type="Gene3D" id="3.40.1190.20">
    <property type="match status" value="1"/>
</dbReference>
<organism evidence="10 11">
    <name type="scientific">Penstemon davidsonii</name>
    <dbReference type="NCBI Taxonomy" id="160366"/>
    <lineage>
        <taxon>Eukaryota</taxon>
        <taxon>Viridiplantae</taxon>
        <taxon>Streptophyta</taxon>
        <taxon>Embryophyta</taxon>
        <taxon>Tracheophyta</taxon>
        <taxon>Spermatophyta</taxon>
        <taxon>Magnoliopsida</taxon>
        <taxon>eudicotyledons</taxon>
        <taxon>Gunneridae</taxon>
        <taxon>Pentapetalae</taxon>
        <taxon>asterids</taxon>
        <taxon>lamiids</taxon>
        <taxon>Lamiales</taxon>
        <taxon>Plantaginaceae</taxon>
        <taxon>Cheloneae</taxon>
        <taxon>Penstemon</taxon>
    </lineage>
</organism>